<reference evidence="3 4" key="1">
    <citation type="submission" date="2018-05" db="EMBL/GenBank/DDBJ databases">
        <title>Draft genome of Methanospirillum lacunae Ki8-1.</title>
        <authorList>
            <person name="Dueholm M.S."/>
            <person name="Nielsen P.H."/>
            <person name="Bakmann L.F."/>
            <person name="Otzen D.E."/>
        </authorList>
    </citation>
    <scope>NUCLEOTIDE SEQUENCE [LARGE SCALE GENOMIC DNA]</scope>
    <source>
        <strain evidence="3 4">Ki8-1</strain>
    </source>
</reference>
<gene>
    <name evidence="3" type="ORF">DK846_15360</name>
</gene>
<dbReference type="EMBL" id="QGMY01000016">
    <property type="protein sequence ID" value="PWR70120.1"/>
    <property type="molecule type" value="Genomic_DNA"/>
</dbReference>
<evidence type="ECO:0000256" key="2">
    <source>
        <dbReference type="SAM" id="Phobius"/>
    </source>
</evidence>
<feature type="compositionally biased region" description="Polar residues" evidence="1">
    <location>
        <begin position="136"/>
        <end position="148"/>
    </location>
</feature>
<keyword evidence="4" id="KW-1185">Reference proteome</keyword>
<accession>A0A2V2MUZ2</accession>
<dbReference type="Proteomes" id="UP000245657">
    <property type="component" value="Unassembled WGS sequence"/>
</dbReference>
<feature type="transmembrane region" description="Helical" evidence="2">
    <location>
        <begin position="12"/>
        <end position="33"/>
    </location>
</feature>
<dbReference type="AlphaFoldDB" id="A0A2V2MUZ2"/>
<sequence length="180" mass="18748">MPIGKDSDADIMYLKAGIILVSLFFIVSSVSAIPPLPYEFYGNATINGAPIPAGTVISAKINGTEVGNITVVDAGVYGGSDTFDKRLVVNGEEKQIGQYIIFSAQGMEAAQKVKLYAGESQRLDLTFAPGVSGSIDASVTPSQQTNTPDLPKTEPTKAAPMVGAPVVAGLLALVLFARRS</sequence>
<keyword evidence="2" id="KW-1133">Transmembrane helix</keyword>
<dbReference type="RefSeq" id="WP_109969881.1">
    <property type="nucleotide sequence ID" value="NZ_CP176093.1"/>
</dbReference>
<keyword evidence="2" id="KW-0472">Membrane</keyword>
<evidence type="ECO:0000256" key="1">
    <source>
        <dbReference type="SAM" id="MobiDB-lite"/>
    </source>
</evidence>
<name>A0A2V2MUZ2_9EURY</name>
<evidence type="ECO:0000313" key="4">
    <source>
        <dbReference type="Proteomes" id="UP000245657"/>
    </source>
</evidence>
<comment type="caution">
    <text evidence="3">The sequence shown here is derived from an EMBL/GenBank/DDBJ whole genome shotgun (WGS) entry which is preliminary data.</text>
</comment>
<feature type="transmembrane region" description="Helical" evidence="2">
    <location>
        <begin position="158"/>
        <end position="177"/>
    </location>
</feature>
<organism evidence="3 4">
    <name type="scientific">Methanospirillum lacunae</name>
    <dbReference type="NCBI Taxonomy" id="668570"/>
    <lineage>
        <taxon>Archaea</taxon>
        <taxon>Methanobacteriati</taxon>
        <taxon>Methanobacteriota</taxon>
        <taxon>Stenosarchaea group</taxon>
        <taxon>Methanomicrobia</taxon>
        <taxon>Methanomicrobiales</taxon>
        <taxon>Methanospirillaceae</taxon>
        <taxon>Methanospirillum</taxon>
    </lineage>
</organism>
<keyword evidence="2" id="KW-0812">Transmembrane</keyword>
<dbReference type="GeneID" id="97548355"/>
<evidence type="ECO:0000313" key="3">
    <source>
        <dbReference type="EMBL" id="PWR70120.1"/>
    </source>
</evidence>
<proteinExistence type="predicted"/>
<feature type="region of interest" description="Disordered" evidence="1">
    <location>
        <begin position="136"/>
        <end position="157"/>
    </location>
</feature>
<protein>
    <submittedName>
        <fullName evidence="3">Uncharacterized protein</fullName>
    </submittedName>
</protein>